<dbReference type="Pfam" id="PF09685">
    <property type="entry name" value="MamF_MmsF"/>
    <property type="match status" value="1"/>
</dbReference>
<evidence type="ECO:0000256" key="3">
    <source>
        <dbReference type="ARBA" id="ARBA00022989"/>
    </source>
</evidence>
<dbReference type="Proteomes" id="UP000510821">
    <property type="component" value="Chromosome"/>
</dbReference>
<dbReference type="GO" id="GO:0016020">
    <property type="term" value="C:membrane"/>
    <property type="evidence" value="ECO:0007669"/>
    <property type="project" value="UniProtKB-SubCell"/>
</dbReference>
<organism evidence="6 7">
    <name type="scientific">Fermentimicrarchaeum limneticum</name>
    <dbReference type="NCBI Taxonomy" id="2795018"/>
    <lineage>
        <taxon>Archaea</taxon>
        <taxon>Candidatus Micrarchaeota</taxon>
        <taxon>Candidatus Fermentimicrarchaeales</taxon>
        <taxon>Candidatus Fermentimicrarchaeaceae</taxon>
        <taxon>Candidatus Fermentimicrarchaeum</taxon>
    </lineage>
</organism>
<keyword evidence="3 5" id="KW-1133">Transmembrane helix</keyword>
<evidence type="ECO:0000256" key="1">
    <source>
        <dbReference type="ARBA" id="ARBA00004141"/>
    </source>
</evidence>
<comment type="subcellular location">
    <subcellularLocation>
        <location evidence="1">Membrane</location>
        <topology evidence="1">Multi-pass membrane protein</topology>
    </subcellularLocation>
</comment>
<feature type="transmembrane region" description="Helical" evidence="5">
    <location>
        <begin position="47"/>
        <end position="75"/>
    </location>
</feature>
<dbReference type="PANTHER" id="PTHR36460:SF1">
    <property type="entry name" value="UPF0132 DOMAIN PROTEIN (AFU_ORTHOLOGUE AFUA_3G10255)"/>
    <property type="match status" value="1"/>
</dbReference>
<proteinExistence type="predicted"/>
<dbReference type="KEGG" id="flt:Sv326_1117"/>
<keyword evidence="2 5" id="KW-0812">Transmembrane</keyword>
<gene>
    <name evidence="6" type="ORF">Sv326_1117</name>
</gene>
<accession>A0A7D5XI99</accession>
<dbReference type="EMBL" id="CP058998">
    <property type="protein sequence ID" value="QLJ53292.1"/>
    <property type="molecule type" value="Genomic_DNA"/>
</dbReference>
<feature type="transmembrane region" description="Helical" evidence="5">
    <location>
        <begin position="16"/>
        <end position="35"/>
    </location>
</feature>
<sequence>MPAKNKAEKPSKEGNMMYILIYFFTWLSGLIFYLIEKEDKKIRFHAMQSILLGVVMFIVSLPMITFPLVFLLWLYGIYVGYKEYTGETVRIPYLAEYAEKYA</sequence>
<evidence type="ECO:0000256" key="5">
    <source>
        <dbReference type="SAM" id="Phobius"/>
    </source>
</evidence>
<dbReference type="InterPro" id="IPR019109">
    <property type="entry name" value="MamF_MmsF"/>
</dbReference>
<dbReference type="PANTHER" id="PTHR36460">
    <property type="entry name" value="UPF0132 DOMAIN PROTEIN (AFU_ORTHOLOGUE AFUA_3G10255)"/>
    <property type="match status" value="1"/>
</dbReference>
<evidence type="ECO:0000256" key="4">
    <source>
        <dbReference type="ARBA" id="ARBA00023136"/>
    </source>
</evidence>
<name>A0A7D5XI99_FERL1</name>
<dbReference type="AlphaFoldDB" id="A0A7D5XI99"/>
<evidence type="ECO:0000256" key="2">
    <source>
        <dbReference type="ARBA" id="ARBA00022692"/>
    </source>
</evidence>
<reference evidence="7" key="1">
    <citation type="submission" date="2020-07" db="EMBL/GenBank/DDBJ databases">
        <title>Metabolic diversity and evolutionary history of the archaeal phylum ###Micrarchaeota### uncovered from a freshwater lake metagenome.</title>
        <authorList>
            <person name="Kadnikov V.V."/>
            <person name="Savvichev A.S."/>
            <person name="Mardanov A.V."/>
            <person name="Beletsky A.V."/>
            <person name="Chupakov A.V."/>
            <person name="Kokryatskaya N.M."/>
            <person name="Pimenov N.V."/>
            <person name="Ravin N.V."/>
        </authorList>
    </citation>
    <scope>NUCLEOTIDE SEQUENCE [LARGE SCALE GENOMIC DNA]</scope>
</reference>
<protein>
    <recommendedName>
        <fullName evidence="8">DUF4870 domain-containing protein</fullName>
    </recommendedName>
</protein>
<evidence type="ECO:0008006" key="8">
    <source>
        <dbReference type="Google" id="ProtNLM"/>
    </source>
</evidence>
<evidence type="ECO:0000313" key="6">
    <source>
        <dbReference type="EMBL" id="QLJ53292.1"/>
    </source>
</evidence>
<keyword evidence="4 5" id="KW-0472">Membrane</keyword>
<evidence type="ECO:0000313" key="7">
    <source>
        <dbReference type="Proteomes" id="UP000510821"/>
    </source>
</evidence>